<organism evidence="2 3">
    <name type="scientific">Lithohypha guttulata</name>
    <dbReference type="NCBI Taxonomy" id="1690604"/>
    <lineage>
        <taxon>Eukaryota</taxon>
        <taxon>Fungi</taxon>
        <taxon>Dikarya</taxon>
        <taxon>Ascomycota</taxon>
        <taxon>Pezizomycotina</taxon>
        <taxon>Eurotiomycetes</taxon>
        <taxon>Chaetothyriomycetidae</taxon>
        <taxon>Chaetothyriales</taxon>
        <taxon>Trichomeriaceae</taxon>
        <taxon>Lithohypha</taxon>
    </lineage>
</organism>
<gene>
    <name evidence="2" type="ORF">LTR05_005287</name>
</gene>
<dbReference type="Proteomes" id="UP001309876">
    <property type="component" value="Unassembled WGS sequence"/>
</dbReference>
<name>A0AAN7SYJ6_9EURO</name>
<dbReference type="PANTHER" id="PTHR35896:SF3">
    <property type="entry name" value="MAJOR FACILITATOR SUPERFAMILY TRANSPORTER"/>
    <property type="match status" value="1"/>
</dbReference>
<proteinExistence type="predicted"/>
<dbReference type="PANTHER" id="PTHR35896">
    <property type="entry name" value="IG-LIKE DOMAIN-CONTAINING PROTEIN"/>
    <property type="match status" value="1"/>
</dbReference>
<evidence type="ECO:0000256" key="1">
    <source>
        <dbReference type="SAM" id="Phobius"/>
    </source>
</evidence>
<dbReference type="InterPro" id="IPR053008">
    <property type="entry name" value="Phomopsin_biosynth_assoc"/>
</dbReference>
<keyword evidence="1" id="KW-0812">Transmembrane</keyword>
<comment type="caution">
    <text evidence="2">The sequence shown here is derived from an EMBL/GenBank/DDBJ whole genome shotgun (WGS) entry which is preliminary data.</text>
</comment>
<feature type="transmembrane region" description="Helical" evidence="1">
    <location>
        <begin position="44"/>
        <end position="64"/>
    </location>
</feature>
<keyword evidence="3" id="KW-1185">Reference proteome</keyword>
<keyword evidence="1" id="KW-0472">Membrane</keyword>
<accession>A0AAN7SYJ6</accession>
<dbReference type="EMBL" id="JAVRRJ010000005">
    <property type="protein sequence ID" value="KAK5084211.1"/>
    <property type="molecule type" value="Genomic_DNA"/>
</dbReference>
<keyword evidence="1" id="KW-1133">Transmembrane helix</keyword>
<reference evidence="2 3" key="1">
    <citation type="submission" date="2023-08" db="EMBL/GenBank/DDBJ databases">
        <title>Black Yeasts Isolated from many extreme environments.</title>
        <authorList>
            <person name="Coleine C."/>
            <person name="Stajich J.E."/>
            <person name="Selbmann L."/>
        </authorList>
    </citation>
    <scope>NUCLEOTIDE SEQUENCE [LARGE SCALE GENOMIC DNA]</scope>
    <source>
        <strain evidence="2 3">CCFEE 5910</strain>
    </source>
</reference>
<protein>
    <submittedName>
        <fullName evidence="2">Uncharacterized protein</fullName>
    </submittedName>
</protein>
<sequence>MAPNERYARVSDDETENIGMISSATTTRTPEWADNAEKNEKNPWWKYFAVAGVFFALLIPSVGYTSSVMLENRVAQAVQEAQATRVVNNRIYVPLDEEEITGKPLLLSNGTTILAGNPMAGKTFEIHDCGHNADEARAKGCAYDVMMQEWTSPECIDWTLAEKFLAAGNWTWFANPSASEVYDDIEIAKGNHDVVYVDQSYHRHHCIFTWERLVRAMRTQRPLVEKLVDYDHVMHCRMNTLKTFEEGAQPVRGVVAPTVFTKCASLDVWLTHLPGNKHSSVDRMLQMRDWHGKAMDMDPWDV</sequence>
<dbReference type="AlphaFoldDB" id="A0AAN7SYJ6"/>
<evidence type="ECO:0000313" key="3">
    <source>
        <dbReference type="Proteomes" id="UP001309876"/>
    </source>
</evidence>
<evidence type="ECO:0000313" key="2">
    <source>
        <dbReference type="EMBL" id="KAK5084211.1"/>
    </source>
</evidence>